<protein>
    <recommendedName>
        <fullName evidence="1">DUF397 domain-containing protein</fullName>
    </recommendedName>
</protein>
<dbReference type="Proteomes" id="UP001499895">
    <property type="component" value="Unassembled WGS sequence"/>
</dbReference>
<reference evidence="2 3" key="1">
    <citation type="journal article" date="2019" name="Int. J. Syst. Evol. Microbiol.">
        <title>The Global Catalogue of Microorganisms (GCM) 10K type strain sequencing project: providing services to taxonomists for standard genome sequencing and annotation.</title>
        <authorList>
            <consortium name="The Broad Institute Genomics Platform"/>
            <consortium name="The Broad Institute Genome Sequencing Center for Infectious Disease"/>
            <person name="Wu L."/>
            <person name="Ma J."/>
        </authorList>
    </citation>
    <scope>NUCLEOTIDE SEQUENCE [LARGE SCALE GENOMIC DNA]</scope>
    <source>
        <strain evidence="2 3">JCM 10649</strain>
    </source>
</reference>
<evidence type="ECO:0000313" key="2">
    <source>
        <dbReference type="EMBL" id="GAA0480271.1"/>
    </source>
</evidence>
<dbReference type="InterPro" id="IPR007278">
    <property type="entry name" value="DUF397"/>
</dbReference>
<dbReference type="RefSeq" id="WP_344094245.1">
    <property type="nucleotide sequence ID" value="NZ_BAAAHB010000065.1"/>
</dbReference>
<organism evidence="2 3">
    <name type="scientific">Streptomyces stramineus</name>
    <dbReference type="NCBI Taxonomy" id="173861"/>
    <lineage>
        <taxon>Bacteria</taxon>
        <taxon>Bacillati</taxon>
        <taxon>Actinomycetota</taxon>
        <taxon>Actinomycetes</taxon>
        <taxon>Kitasatosporales</taxon>
        <taxon>Streptomycetaceae</taxon>
        <taxon>Streptomyces</taxon>
    </lineage>
</organism>
<name>A0ABN1AMS7_9ACTN</name>
<sequence>MTNELHWFKSSYSSVPNQDCVETAFPAAGGVKIRDSKRPTAAHLDCTGPAWTAFTDAVKGSEIAPSGH</sequence>
<accession>A0ABN1AMS7</accession>
<gene>
    <name evidence="2" type="ORF">GCM10009544_47800</name>
</gene>
<evidence type="ECO:0000313" key="3">
    <source>
        <dbReference type="Proteomes" id="UP001499895"/>
    </source>
</evidence>
<keyword evidence="3" id="KW-1185">Reference proteome</keyword>
<dbReference type="Pfam" id="PF04149">
    <property type="entry name" value="DUF397"/>
    <property type="match status" value="1"/>
</dbReference>
<comment type="caution">
    <text evidence="2">The sequence shown here is derived from an EMBL/GenBank/DDBJ whole genome shotgun (WGS) entry which is preliminary data.</text>
</comment>
<dbReference type="EMBL" id="BAAAHB010000065">
    <property type="protein sequence ID" value="GAA0480271.1"/>
    <property type="molecule type" value="Genomic_DNA"/>
</dbReference>
<proteinExistence type="predicted"/>
<evidence type="ECO:0000259" key="1">
    <source>
        <dbReference type="Pfam" id="PF04149"/>
    </source>
</evidence>
<feature type="domain" description="DUF397" evidence="1">
    <location>
        <begin position="5"/>
        <end position="59"/>
    </location>
</feature>